<evidence type="ECO:0000256" key="3">
    <source>
        <dbReference type="ARBA" id="ARBA00022840"/>
    </source>
</evidence>
<dbReference type="InterPro" id="IPR003593">
    <property type="entry name" value="AAA+_ATPase"/>
</dbReference>
<dbReference type="CDD" id="cd00267">
    <property type="entry name" value="ABC_ATPase"/>
    <property type="match status" value="1"/>
</dbReference>
<proteinExistence type="predicted"/>
<dbReference type="GO" id="GO:0042626">
    <property type="term" value="F:ATPase-coupled transmembrane transporter activity"/>
    <property type="evidence" value="ECO:0007669"/>
    <property type="project" value="TreeGrafter"/>
</dbReference>
<evidence type="ECO:0000313" key="6">
    <source>
        <dbReference type="Proteomes" id="UP000236725"/>
    </source>
</evidence>
<dbReference type="Proteomes" id="UP000236725">
    <property type="component" value="Unassembled WGS sequence"/>
</dbReference>
<dbReference type="Pfam" id="PF00005">
    <property type="entry name" value="ABC_tran"/>
    <property type="match status" value="2"/>
</dbReference>
<sequence>MEKERGSADICKYKKKMDNRKKIVSIQQVVTRLPELRFAAPVNWDIEEGQQWAVIGPNGAGKTLIADMMQRKFAIKEGDVVFGYDGKVSELVKCIAFKDIYSLADCRNSYYQQRWHSTETDEMPTVEEILKDYIDTEELAKVLSLFGIEELLPKKLIFLSSGELRKFLVVRTLLSRPRILILDNPFIGLDAPSRDLLVEMLQQMTKLESVQVVLLLSNPNDIPEMITDVLPVYNRNILKPMSRTQFLQDAELVAKLFPSERKSGFSREKFVFLPNGGEKEPSTHEVTFRMEHVCIKYGTRTILKDIDWEVKNGEKWALFGPNGAGKSTLLSLVYADNPQSYANTLYLFDRKRGSGESIWDIKKRIGYVSPEMHLYYMENVPTINIVGSGFFDSIGLYRKCNEEQQGIALAWMQVFGIGDLKDRPFPTLSSGEQRLALLARAFVKDPDLIILDEPLHGLDVSNKKKAADIIEQFCSRPGKTLIYVTHYPHELPACVDKRFQLVKHA</sequence>
<dbReference type="EMBL" id="FNVS01000001">
    <property type="protein sequence ID" value="SEF47057.1"/>
    <property type="molecule type" value="Genomic_DNA"/>
</dbReference>
<dbReference type="Gene3D" id="3.40.50.300">
    <property type="entry name" value="P-loop containing nucleotide triphosphate hydrolases"/>
    <property type="match status" value="2"/>
</dbReference>
<name>A0A8G2F3X2_9BACT</name>
<accession>A0A8G2F3X2</accession>
<dbReference type="AlphaFoldDB" id="A0A8G2F3X2"/>
<evidence type="ECO:0000256" key="1">
    <source>
        <dbReference type="ARBA" id="ARBA00022448"/>
    </source>
</evidence>
<protein>
    <submittedName>
        <fullName evidence="5">Molybdate transport system ATP-binding protein</fullName>
    </submittedName>
</protein>
<dbReference type="PROSITE" id="PS50893">
    <property type="entry name" value="ABC_TRANSPORTER_2"/>
    <property type="match status" value="2"/>
</dbReference>
<organism evidence="5 6">
    <name type="scientific">Parabacteroides chinchillae</name>
    <dbReference type="NCBI Taxonomy" id="871327"/>
    <lineage>
        <taxon>Bacteria</taxon>
        <taxon>Pseudomonadati</taxon>
        <taxon>Bacteroidota</taxon>
        <taxon>Bacteroidia</taxon>
        <taxon>Bacteroidales</taxon>
        <taxon>Tannerellaceae</taxon>
        <taxon>Parabacteroides</taxon>
    </lineage>
</organism>
<reference evidence="5 6" key="1">
    <citation type="submission" date="2016-10" db="EMBL/GenBank/DDBJ databases">
        <authorList>
            <person name="Varghese N."/>
            <person name="Submissions S."/>
        </authorList>
    </citation>
    <scope>NUCLEOTIDE SEQUENCE [LARGE SCALE GENOMIC DNA]</scope>
    <source>
        <strain evidence="5 6">DSM 29073</strain>
    </source>
</reference>
<dbReference type="SUPFAM" id="SSF52540">
    <property type="entry name" value="P-loop containing nucleoside triphosphate hydrolases"/>
    <property type="match status" value="2"/>
</dbReference>
<dbReference type="InterPro" id="IPR027417">
    <property type="entry name" value="P-loop_NTPase"/>
</dbReference>
<keyword evidence="6" id="KW-1185">Reference proteome</keyword>
<comment type="caution">
    <text evidence="5">The sequence shown here is derived from an EMBL/GenBank/DDBJ whole genome shotgun (WGS) entry which is preliminary data.</text>
</comment>
<dbReference type="InterPro" id="IPR003439">
    <property type="entry name" value="ABC_transporter-like_ATP-bd"/>
</dbReference>
<evidence type="ECO:0000259" key="4">
    <source>
        <dbReference type="PROSITE" id="PS50893"/>
    </source>
</evidence>
<keyword evidence="3 5" id="KW-0067">ATP-binding</keyword>
<dbReference type="GO" id="GO:0016887">
    <property type="term" value="F:ATP hydrolysis activity"/>
    <property type="evidence" value="ECO:0007669"/>
    <property type="project" value="InterPro"/>
</dbReference>
<dbReference type="PANTHER" id="PTHR43553">
    <property type="entry name" value="HEAVY METAL TRANSPORTER"/>
    <property type="match status" value="1"/>
</dbReference>
<dbReference type="SMART" id="SM00382">
    <property type="entry name" value="AAA"/>
    <property type="match status" value="2"/>
</dbReference>
<gene>
    <name evidence="5" type="ORF">SAMN05444001_101320</name>
</gene>
<feature type="domain" description="ABC transporter" evidence="4">
    <location>
        <begin position="24"/>
        <end position="259"/>
    </location>
</feature>
<keyword evidence="2" id="KW-0547">Nucleotide-binding</keyword>
<dbReference type="InterPro" id="IPR050095">
    <property type="entry name" value="ECF_ABC_transporter_ATP-bd"/>
</dbReference>
<dbReference type="PROSITE" id="PS00211">
    <property type="entry name" value="ABC_TRANSPORTER_1"/>
    <property type="match status" value="2"/>
</dbReference>
<evidence type="ECO:0000313" key="5">
    <source>
        <dbReference type="EMBL" id="SEF47057.1"/>
    </source>
</evidence>
<dbReference type="GO" id="GO:0005524">
    <property type="term" value="F:ATP binding"/>
    <property type="evidence" value="ECO:0007669"/>
    <property type="project" value="UniProtKB-KW"/>
</dbReference>
<evidence type="ECO:0000256" key="2">
    <source>
        <dbReference type="ARBA" id="ARBA00022741"/>
    </source>
</evidence>
<dbReference type="GO" id="GO:0043190">
    <property type="term" value="C:ATP-binding cassette (ABC) transporter complex"/>
    <property type="evidence" value="ECO:0007669"/>
    <property type="project" value="TreeGrafter"/>
</dbReference>
<feature type="domain" description="ABC transporter" evidence="4">
    <location>
        <begin position="288"/>
        <end position="504"/>
    </location>
</feature>
<keyword evidence="1" id="KW-0813">Transport</keyword>
<dbReference type="InterPro" id="IPR017871">
    <property type="entry name" value="ABC_transporter-like_CS"/>
</dbReference>
<dbReference type="PANTHER" id="PTHR43553:SF3">
    <property type="entry name" value="ABC TRANSPORTER ATP-BINDING PROTEIN MODF"/>
    <property type="match status" value="1"/>
</dbReference>